<dbReference type="Pfam" id="PF25176">
    <property type="entry name" value="DUF7831"/>
    <property type="match status" value="1"/>
</dbReference>
<feature type="domain" description="DUF7831" evidence="1">
    <location>
        <begin position="3"/>
        <end position="118"/>
    </location>
</feature>
<evidence type="ECO:0000313" key="2">
    <source>
        <dbReference type="EMBL" id="MCB2380132.1"/>
    </source>
</evidence>
<keyword evidence="3" id="KW-1185">Reference proteome</keyword>
<gene>
    <name evidence="2" type="ORF">LGH70_21230</name>
</gene>
<name>A0ABS8AIE0_9BACT</name>
<accession>A0ABS8AIE0</accession>
<dbReference type="Proteomes" id="UP001165297">
    <property type="component" value="Unassembled WGS sequence"/>
</dbReference>
<dbReference type="InterPro" id="IPR057153">
    <property type="entry name" value="DUF7831"/>
</dbReference>
<organism evidence="2 3">
    <name type="scientific">Hymenobacter nitidus</name>
    <dbReference type="NCBI Taxonomy" id="2880929"/>
    <lineage>
        <taxon>Bacteria</taxon>
        <taxon>Pseudomonadati</taxon>
        <taxon>Bacteroidota</taxon>
        <taxon>Cytophagia</taxon>
        <taxon>Cytophagales</taxon>
        <taxon>Hymenobacteraceae</taxon>
        <taxon>Hymenobacter</taxon>
    </lineage>
</organism>
<protein>
    <recommendedName>
        <fullName evidence="1">DUF7831 domain-containing protein</fullName>
    </recommendedName>
</protein>
<proteinExistence type="predicted"/>
<comment type="caution">
    <text evidence="2">The sequence shown here is derived from an EMBL/GenBank/DDBJ whole genome shotgun (WGS) entry which is preliminary data.</text>
</comment>
<dbReference type="EMBL" id="JAJADQ010000014">
    <property type="protein sequence ID" value="MCB2380132.1"/>
    <property type="molecule type" value="Genomic_DNA"/>
</dbReference>
<sequence length="124" mass="13937">MILKQKRIYRTDLQVNPTTLYLFGDNEQRRGKGGQAIEMRDEPNAVGIRVKRRPRLQEADFWTDAAFEANCRMIEDDLAPVRQHLAAGGTVVLPEDGIGTGLAQLEQRAPRTFAFLQQALQSLG</sequence>
<evidence type="ECO:0000313" key="3">
    <source>
        <dbReference type="Proteomes" id="UP001165297"/>
    </source>
</evidence>
<evidence type="ECO:0000259" key="1">
    <source>
        <dbReference type="Pfam" id="PF25176"/>
    </source>
</evidence>
<reference evidence="2" key="1">
    <citation type="submission" date="2021-10" db="EMBL/GenBank/DDBJ databases">
        <authorList>
            <person name="Dean J.D."/>
            <person name="Kim M.K."/>
            <person name="Newey C.N."/>
            <person name="Stoker T.S."/>
            <person name="Thompson D.W."/>
            <person name="Grose J.H."/>
        </authorList>
    </citation>
    <scope>NUCLEOTIDE SEQUENCE</scope>
    <source>
        <strain evidence="2">BT635</strain>
    </source>
</reference>
<dbReference type="RefSeq" id="WP_226189817.1">
    <property type="nucleotide sequence ID" value="NZ_JAJADQ010000014.1"/>
</dbReference>